<evidence type="ECO:0000313" key="3">
    <source>
        <dbReference type="Proteomes" id="UP000593737"/>
    </source>
</evidence>
<evidence type="ECO:0000256" key="1">
    <source>
        <dbReference type="SAM" id="MobiDB-lite"/>
    </source>
</evidence>
<dbReference type="EMBL" id="CP047423">
    <property type="protein sequence ID" value="QPD05687.1"/>
    <property type="molecule type" value="Genomic_DNA"/>
</dbReference>
<proteinExistence type="predicted"/>
<reference evidence="2 3" key="1">
    <citation type="journal article" date="2020" name="ISME J.">
        <title>Enrichment and physiological characterization of a novel comammox Nitrospira indicates ammonium inhibition of complete nitrification.</title>
        <authorList>
            <person name="Sakoula D."/>
            <person name="Koch H."/>
            <person name="Frank J."/>
            <person name="Jetten M.S.M."/>
            <person name="van Kessel M.A.H.J."/>
            <person name="Lucker S."/>
        </authorList>
    </citation>
    <scope>NUCLEOTIDE SEQUENCE [LARGE SCALE GENOMIC DNA]</scope>
    <source>
        <strain evidence="2">Comreactor17</strain>
    </source>
</reference>
<accession>A0A7S8IZZ6</accession>
<feature type="region of interest" description="Disordered" evidence="1">
    <location>
        <begin position="1"/>
        <end position="25"/>
    </location>
</feature>
<gene>
    <name evidence="2" type="ORF">Nkreftii_003461</name>
</gene>
<feature type="compositionally biased region" description="Polar residues" evidence="1">
    <location>
        <begin position="45"/>
        <end position="60"/>
    </location>
</feature>
<dbReference type="KEGG" id="nkf:Nkreftii_003461"/>
<name>A0A7S8IZZ6_9BACT</name>
<protein>
    <submittedName>
        <fullName evidence="2">Uncharacterized protein</fullName>
    </submittedName>
</protein>
<dbReference type="AlphaFoldDB" id="A0A7S8IZZ6"/>
<evidence type="ECO:0000313" key="2">
    <source>
        <dbReference type="EMBL" id="QPD05687.1"/>
    </source>
</evidence>
<organism evidence="2 3">
    <name type="scientific">Candidatus Nitrospira kreftii</name>
    <dbReference type="NCBI Taxonomy" id="2652173"/>
    <lineage>
        <taxon>Bacteria</taxon>
        <taxon>Pseudomonadati</taxon>
        <taxon>Nitrospirota</taxon>
        <taxon>Nitrospiria</taxon>
        <taxon>Nitrospirales</taxon>
        <taxon>Nitrospiraceae</taxon>
        <taxon>Nitrospira</taxon>
    </lineage>
</organism>
<sequence>MRDLRRHVAAYRGAADSDIQPDHRGLHGQFLGDMVEGADAHKELTGSNAESRSSTAQSRV</sequence>
<dbReference type="Proteomes" id="UP000593737">
    <property type="component" value="Chromosome"/>
</dbReference>
<feature type="region of interest" description="Disordered" evidence="1">
    <location>
        <begin position="41"/>
        <end position="60"/>
    </location>
</feature>